<keyword evidence="2" id="KW-1185">Reference proteome</keyword>
<accession>A0A5S4WPN6</accession>
<dbReference type="OrthoDB" id="8244716at2"/>
<dbReference type="Proteomes" id="UP000324853">
    <property type="component" value="Unassembled WGS sequence"/>
</dbReference>
<sequence length="91" mass="10472">MTELLDLEDWAWQHATDVYRLNLYGHLTGRTVLRRSAVTEEELAGAIRNSFTQVNETAYREMVKLATDAALETYDRVASRTIKLSRARRAN</sequence>
<evidence type="ECO:0000313" key="2">
    <source>
        <dbReference type="Proteomes" id="UP000324853"/>
    </source>
</evidence>
<proteinExistence type="predicted"/>
<gene>
    <name evidence="1" type="ORF">FXB38_18325</name>
</gene>
<evidence type="ECO:0000313" key="1">
    <source>
        <dbReference type="EMBL" id="TYL83516.1"/>
    </source>
</evidence>
<organism evidence="1 2">
    <name type="scientific">Bradyrhizobium cytisi</name>
    <dbReference type="NCBI Taxonomy" id="515489"/>
    <lineage>
        <taxon>Bacteria</taxon>
        <taxon>Pseudomonadati</taxon>
        <taxon>Pseudomonadota</taxon>
        <taxon>Alphaproteobacteria</taxon>
        <taxon>Hyphomicrobiales</taxon>
        <taxon>Nitrobacteraceae</taxon>
        <taxon>Bradyrhizobium</taxon>
    </lineage>
</organism>
<dbReference type="EMBL" id="VSSR01000028">
    <property type="protein sequence ID" value="TYL83516.1"/>
    <property type="molecule type" value="Genomic_DNA"/>
</dbReference>
<comment type="caution">
    <text evidence="1">The sequence shown here is derived from an EMBL/GenBank/DDBJ whole genome shotgun (WGS) entry which is preliminary data.</text>
</comment>
<protein>
    <submittedName>
        <fullName evidence="1">Uncharacterized protein</fullName>
    </submittedName>
</protein>
<dbReference type="AlphaFoldDB" id="A0A5S4WPN6"/>
<reference evidence="1 2" key="1">
    <citation type="submission" date="2019-08" db="EMBL/GenBank/DDBJ databases">
        <title>Bradyrhizobium hipponensis sp. nov., a rhizobium isolated from a Lupinus angustifolius root nodule in Tunisia.</title>
        <authorList>
            <person name="Off K."/>
            <person name="Rejili M."/>
            <person name="Mars M."/>
            <person name="Brachmann A."/>
            <person name="Marin M."/>
        </authorList>
    </citation>
    <scope>NUCLEOTIDE SEQUENCE [LARGE SCALE GENOMIC DNA]</scope>
    <source>
        <strain evidence="1 2">CTAW11</strain>
    </source>
</reference>
<name>A0A5S4WPN6_9BRAD</name>